<keyword evidence="5 14" id="KW-0732">Signal</keyword>
<sequence length="268" mass="30253">MPRGFAWLRYLGILLGMALGNQGLEVWPLTRSEECAITGFLRDKLQYRNRLQYMKHYFPISYRLSVPYEGVLRVANVTRLQRARVSQQELRYLWVLVSLSATEWVQEVLLEGHPSWKYLEEVHTLLLDVKQGLPGVEVSPQVEAVLSLLSAPGSLKLVRPKALLDNCLRVMELLYCSCCKQSPVLNWQDCEVPRPQPHSPEPSSQCVAAQLYPLRQQPPTSLPHSPASTAGPSSVKLLRAQGEGLLPSGLHGNWVGQLEELLQEMHWA</sequence>
<organism evidence="15 16">
    <name type="scientific">Lipotes vexillifer</name>
    <name type="common">Yangtze river dolphin</name>
    <dbReference type="NCBI Taxonomy" id="118797"/>
    <lineage>
        <taxon>Eukaryota</taxon>
        <taxon>Metazoa</taxon>
        <taxon>Chordata</taxon>
        <taxon>Craniata</taxon>
        <taxon>Vertebrata</taxon>
        <taxon>Euteleostomi</taxon>
        <taxon>Mammalia</taxon>
        <taxon>Eutheria</taxon>
        <taxon>Laurasiatheria</taxon>
        <taxon>Artiodactyla</taxon>
        <taxon>Whippomorpha</taxon>
        <taxon>Cetacea</taxon>
        <taxon>Odontoceti</taxon>
        <taxon>Lipotidae</taxon>
        <taxon>Lipotes</taxon>
    </lineage>
</organism>
<evidence type="ECO:0000256" key="14">
    <source>
        <dbReference type="SAM" id="SignalP"/>
    </source>
</evidence>
<accession>A0A340XNZ5</accession>
<evidence type="ECO:0000256" key="2">
    <source>
        <dbReference type="ARBA" id="ARBA00022514"/>
    </source>
</evidence>
<comment type="subunit">
    <text evidence="12">Homodimer. Interacts with CSF1R.</text>
</comment>
<keyword evidence="2" id="KW-0202">Cytokine</keyword>
<evidence type="ECO:0000256" key="9">
    <source>
        <dbReference type="ARBA" id="ARBA00023198"/>
    </source>
</evidence>
<evidence type="ECO:0000256" key="3">
    <source>
        <dbReference type="ARBA" id="ARBA00022525"/>
    </source>
</evidence>
<evidence type="ECO:0000256" key="1">
    <source>
        <dbReference type="ARBA" id="ARBA00004613"/>
    </source>
</evidence>
<proteinExistence type="inferred from homology"/>
<evidence type="ECO:0000256" key="7">
    <source>
        <dbReference type="ARBA" id="ARBA00023030"/>
    </source>
</evidence>
<dbReference type="STRING" id="118797.A0A340XNZ5"/>
<dbReference type="Pfam" id="PF15036">
    <property type="entry name" value="IL34"/>
    <property type="match status" value="1"/>
</dbReference>
<evidence type="ECO:0000256" key="5">
    <source>
        <dbReference type="ARBA" id="ARBA00022729"/>
    </source>
</evidence>
<dbReference type="InterPro" id="IPR038328">
    <property type="entry name" value="IL-34_sf"/>
</dbReference>
<dbReference type="GO" id="GO:0005157">
    <property type="term" value="F:macrophage colony-stimulating factor receptor binding"/>
    <property type="evidence" value="ECO:0007669"/>
    <property type="project" value="InterPro"/>
</dbReference>
<protein>
    <recommendedName>
        <fullName evidence="13">Interleukin-34</fullName>
    </recommendedName>
</protein>
<dbReference type="InParanoid" id="A0A340XNZ5"/>
<keyword evidence="4" id="KW-0399">Innate immunity</keyword>
<evidence type="ECO:0000256" key="4">
    <source>
        <dbReference type="ARBA" id="ARBA00022588"/>
    </source>
</evidence>
<dbReference type="RefSeq" id="XP_007463061.1">
    <property type="nucleotide sequence ID" value="XM_007462999.1"/>
</dbReference>
<comment type="function">
    <text evidence="10">Cytokine that promotes the proliferation, survival and differentiation of monocytes and macrophages. Promotes the release of pro-inflammatory chemokines, and thereby plays an important role in innate immunity and in inflammatory processes. Plays an important role in the regulation of osteoclast proliferation and differentiation, and in the regulation of bone resorption. Signaling via CSF1R and its downstream effectors stimulates phosphorylation of MAPK1/ERK2 AND MAPK3/ERK1.</text>
</comment>
<dbReference type="GO" id="GO:0010604">
    <property type="term" value="P:positive regulation of macromolecule metabolic process"/>
    <property type="evidence" value="ECO:0007669"/>
    <property type="project" value="UniProtKB-ARBA"/>
</dbReference>
<keyword evidence="3" id="KW-0964">Secreted</keyword>
<dbReference type="InterPro" id="IPR020415">
    <property type="entry name" value="IL-34"/>
</dbReference>
<evidence type="ECO:0000256" key="11">
    <source>
        <dbReference type="ARBA" id="ARBA00061176"/>
    </source>
</evidence>
<dbReference type="GO" id="GO:0008083">
    <property type="term" value="F:growth factor activity"/>
    <property type="evidence" value="ECO:0007669"/>
    <property type="project" value="UniProtKB-KW"/>
</dbReference>
<keyword evidence="15" id="KW-1185">Reference proteome</keyword>
<dbReference type="Proteomes" id="UP000265300">
    <property type="component" value="Unplaced"/>
</dbReference>
<dbReference type="FunFam" id="1.20.1250.80:FF:000001">
    <property type="entry name" value="Interleukin-34"/>
    <property type="match status" value="1"/>
</dbReference>
<feature type="signal peptide" evidence="14">
    <location>
        <begin position="1"/>
        <end position="20"/>
    </location>
</feature>
<comment type="subcellular location">
    <subcellularLocation>
        <location evidence="1">Secreted</location>
    </subcellularLocation>
</comment>
<dbReference type="GO" id="GO:0006954">
    <property type="term" value="P:inflammatory response"/>
    <property type="evidence" value="ECO:0007669"/>
    <property type="project" value="UniProtKB-KW"/>
</dbReference>
<evidence type="ECO:0000313" key="15">
    <source>
        <dbReference type="Proteomes" id="UP000265300"/>
    </source>
</evidence>
<dbReference type="PANTHER" id="PTHR28606">
    <property type="entry name" value="INTERLEUKIN-34"/>
    <property type="match status" value="1"/>
</dbReference>
<dbReference type="GO" id="GO:0045087">
    <property type="term" value="P:innate immune response"/>
    <property type="evidence" value="ECO:0007669"/>
    <property type="project" value="UniProtKB-KW"/>
</dbReference>
<evidence type="ECO:0000256" key="6">
    <source>
        <dbReference type="ARBA" id="ARBA00022859"/>
    </source>
</evidence>
<dbReference type="OrthoDB" id="9902423at2759"/>
<dbReference type="GO" id="GO:0005125">
    <property type="term" value="F:cytokine activity"/>
    <property type="evidence" value="ECO:0007669"/>
    <property type="project" value="UniProtKB-KW"/>
</dbReference>
<dbReference type="GO" id="GO:0005615">
    <property type="term" value="C:extracellular space"/>
    <property type="evidence" value="ECO:0007669"/>
    <property type="project" value="UniProtKB-KW"/>
</dbReference>
<comment type="similarity">
    <text evidence="11">Belongs to the IL-34 family.</text>
</comment>
<gene>
    <name evidence="16" type="primary">IL34</name>
</gene>
<dbReference type="PRINTS" id="PR01938">
    <property type="entry name" value="INTRLEUKIN34"/>
</dbReference>
<evidence type="ECO:0000256" key="13">
    <source>
        <dbReference type="ARBA" id="ARBA00072560"/>
    </source>
</evidence>
<evidence type="ECO:0000256" key="12">
    <source>
        <dbReference type="ARBA" id="ARBA00064090"/>
    </source>
</evidence>
<dbReference type="KEGG" id="lve:103073050"/>
<dbReference type="GeneID" id="103073050"/>
<evidence type="ECO:0000256" key="10">
    <source>
        <dbReference type="ARBA" id="ARBA00056911"/>
    </source>
</evidence>
<dbReference type="AlphaFoldDB" id="A0A340XNZ5"/>
<dbReference type="GO" id="GO:0045651">
    <property type="term" value="P:positive regulation of macrophage differentiation"/>
    <property type="evidence" value="ECO:0007669"/>
    <property type="project" value="TreeGrafter"/>
</dbReference>
<reference evidence="16" key="1">
    <citation type="submission" date="2025-08" db="UniProtKB">
        <authorList>
            <consortium name="RefSeq"/>
        </authorList>
    </citation>
    <scope>IDENTIFICATION</scope>
</reference>
<keyword evidence="7" id="KW-0339">Growth factor</keyword>
<dbReference type="FunCoup" id="A0A340XNZ5">
    <property type="interactions" value="138"/>
</dbReference>
<name>A0A340XNZ5_LIPVE</name>
<dbReference type="Gene3D" id="1.20.1250.80">
    <property type="entry name" value="Interleukin-34"/>
    <property type="match status" value="1"/>
</dbReference>
<evidence type="ECO:0000313" key="16">
    <source>
        <dbReference type="RefSeq" id="XP_007463061.1"/>
    </source>
</evidence>
<keyword evidence="9" id="KW-0395">Inflammatory response</keyword>
<dbReference type="CTD" id="146433"/>
<evidence type="ECO:0000256" key="8">
    <source>
        <dbReference type="ARBA" id="ARBA00023180"/>
    </source>
</evidence>
<feature type="chain" id="PRO_5016306004" description="Interleukin-34" evidence="14">
    <location>
        <begin position="21"/>
        <end position="268"/>
    </location>
</feature>
<dbReference type="PANTHER" id="PTHR28606:SF1">
    <property type="entry name" value="INTERLEUKIN-34"/>
    <property type="match status" value="1"/>
</dbReference>
<keyword evidence="8" id="KW-0325">Glycoprotein</keyword>
<keyword evidence="6" id="KW-0391">Immunity</keyword>
<dbReference type="GO" id="GO:0008284">
    <property type="term" value="P:positive regulation of cell population proliferation"/>
    <property type="evidence" value="ECO:0007669"/>
    <property type="project" value="InterPro"/>
</dbReference>
<dbReference type="GO" id="GO:0045657">
    <property type="term" value="P:positive regulation of monocyte differentiation"/>
    <property type="evidence" value="ECO:0007669"/>
    <property type="project" value="TreeGrafter"/>
</dbReference>